<dbReference type="EMBL" id="VNHU01000002">
    <property type="protein sequence ID" value="TYP76286.1"/>
    <property type="molecule type" value="Genomic_DNA"/>
</dbReference>
<name>A0A5S5CD82_9FLAO</name>
<feature type="transmembrane region" description="Helical" evidence="1">
    <location>
        <begin position="346"/>
        <end position="366"/>
    </location>
</feature>
<dbReference type="OrthoDB" id="9807384at2"/>
<keyword evidence="1" id="KW-1133">Transmembrane helix</keyword>
<dbReference type="Proteomes" id="UP000324376">
    <property type="component" value="Unassembled WGS sequence"/>
</dbReference>
<dbReference type="RefSeq" id="WP_148781874.1">
    <property type="nucleotide sequence ID" value="NZ_VNHU01000002.1"/>
</dbReference>
<proteinExistence type="predicted"/>
<keyword evidence="1" id="KW-0472">Membrane</keyword>
<protein>
    <recommendedName>
        <fullName evidence="4">DUF4381 domain-containing protein</fullName>
    </recommendedName>
</protein>
<keyword evidence="1" id="KW-0812">Transmembrane</keyword>
<keyword evidence="3" id="KW-1185">Reference proteome</keyword>
<dbReference type="AlphaFoldDB" id="A0A5S5CD82"/>
<evidence type="ECO:0008006" key="4">
    <source>
        <dbReference type="Google" id="ProtNLM"/>
    </source>
</evidence>
<comment type="caution">
    <text evidence="2">The sequence shown here is derived from an EMBL/GenBank/DDBJ whole genome shotgun (WGS) entry which is preliminary data.</text>
</comment>
<evidence type="ECO:0000313" key="3">
    <source>
        <dbReference type="Proteomes" id="UP000324376"/>
    </source>
</evidence>
<sequence length="554" mass="63051">MTENRILYDFMKYNRFPQIVMQRILILVSFFLLTGTSALAQVKAQVDSISIKIGEEIQYTLEVQADSTQTVVFPEGKTFLPMEVIESFPADTTIKNNRYNIIKKYGLTQFDTGAYTIPGQRVLIGEQAFTTDSIQVEVREVLVDTTKQKMFEIKPMVEVDPPSFKWRDYVWYAVIILLVGALLIFLLRYRKKKKAEKAKELPPYERAIEALRMIDTSDLLEKDSHKEYYSILSDTARKYIDEEIYDHAMESTTDELIARLNREIESGTLLLESETLQELKRVLMTADLAKFAKSRPDKLTARADRTAIEQVINKTKEAIPEPTEEELLADEEYRKTKAQKEQQRKIVLASIAVVAVVGIIFGVVVWRNGYQETVDSIFGHPTRTLAKQEWISSAYGTPPVAIATPEVLLRNNYQLTEEQKQILKGNETFVYGEMTGNIYIAVSTVAPDPKNQVDLEKAVEGIVGKFESQGAKNITVKTEEYRTLGGTEGIKVFGNLEVTNPTTQEKQKNEYIMLNFAENGGFQQITVVFDEDDLYADEVAQRIITSVELKNADR</sequence>
<organism evidence="2 3">
    <name type="scientific">Aquimarina intermedia</name>
    <dbReference type="NCBI Taxonomy" id="350814"/>
    <lineage>
        <taxon>Bacteria</taxon>
        <taxon>Pseudomonadati</taxon>
        <taxon>Bacteroidota</taxon>
        <taxon>Flavobacteriia</taxon>
        <taxon>Flavobacteriales</taxon>
        <taxon>Flavobacteriaceae</taxon>
        <taxon>Aquimarina</taxon>
    </lineage>
</organism>
<evidence type="ECO:0000313" key="2">
    <source>
        <dbReference type="EMBL" id="TYP76286.1"/>
    </source>
</evidence>
<feature type="transmembrane region" description="Helical" evidence="1">
    <location>
        <begin position="169"/>
        <end position="189"/>
    </location>
</feature>
<gene>
    <name evidence="2" type="ORF">BD809_102504</name>
</gene>
<accession>A0A5S5CD82</accession>
<evidence type="ECO:0000256" key="1">
    <source>
        <dbReference type="SAM" id="Phobius"/>
    </source>
</evidence>
<reference evidence="2 3" key="1">
    <citation type="submission" date="2019-07" db="EMBL/GenBank/DDBJ databases">
        <title>Genomic Encyclopedia of Archaeal and Bacterial Type Strains, Phase II (KMG-II): from individual species to whole genera.</title>
        <authorList>
            <person name="Goeker M."/>
        </authorList>
    </citation>
    <scope>NUCLEOTIDE SEQUENCE [LARGE SCALE GENOMIC DNA]</scope>
    <source>
        <strain evidence="2 3">DSM 17527</strain>
    </source>
</reference>